<reference evidence="5" key="1">
    <citation type="journal article" date="2020" name="Nature">
        <title>Giant virus diversity and host interactions through global metagenomics.</title>
        <authorList>
            <person name="Schulz F."/>
            <person name="Roux S."/>
            <person name="Paez-Espino D."/>
            <person name="Jungbluth S."/>
            <person name="Walsh D.A."/>
            <person name="Denef V.J."/>
            <person name="McMahon K.D."/>
            <person name="Konstantinidis K.T."/>
            <person name="Eloe-Fadrosh E.A."/>
            <person name="Kyrpides N.C."/>
            <person name="Woyke T."/>
        </authorList>
    </citation>
    <scope>NUCLEOTIDE SEQUENCE</scope>
    <source>
        <strain evidence="5">GVMAG-S-1101161-73</strain>
    </source>
</reference>
<dbReference type="InterPro" id="IPR050866">
    <property type="entry name" value="CNG_cation_channel"/>
</dbReference>
<evidence type="ECO:0000313" key="5">
    <source>
        <dbReference type="EMBL" id="QHS81343.1"/>
    </source>
</evidence>
<organism evidence="5">
    <name type="scientific">viral metagenome</name>
    <dbReference type="NCBI Taxonomy" id="1070528"/>
    <lineage>
        <taxon>unclassified sequences</taxon>
        <taxon>metagenomes</taxon>
        <taxon>organismal metagenomes</taxon>
    </lineage>
</organism>
<sequence>MPLREELQLKVRNALRKISVLNLVLNKYKLQQHMCNFKSYKELHDMDISHIDNYFTNILSKSTKKSEYKFQRKVRGEEYTNSKKKWYNISTDSKQRGVWDVILLLSLMYILRSIPKIYTFGEELSIGTVVVEYLIDCIFIIDLVVQCFTINISEGVEIYDMRKNMQIYLKGFFFFDLVCSIPISWFLIGTTADSSLVFLSSTKQILRLIRILNIPKKLSAIFLKFNVHPLTVKVIMTLTTLYFSIHLIACAYWYVTVIEYGGTTKCAIGDSHCWNNYCICEPEQLENIILNTTDTSWYISHNPDTWVPNPYTSLYTLEHKYLIAFFWAITTITSVGINITPRSVLEYNFSSVVIIIGVLFYAIIIANITTIMQSINIDEIENITKLDKIRSYLHKNKVNPIYYKNIVDVVEEKWKNDDPNLNVILKDNTSKENIQLIRKIIWRKLIYKYSALKLLDIETFFDIVSNFKRYIYNEGDYICHRNHRGDEIYFIDTGKVDAVAIDGETVFYTIYPGEHFGEYCILNQGIVKRECAFRAVTNVSIHCLERAHFNSIIIHSPELLSFFNILYEERKRCMTVDKLMLNKQVRTTTTMDNNSINTDMPIKKIFHIYKENPRRNSLFVFNAAKVAPEPIIVEGDKVEHKKLNKDAGEV</sequence>
<keyword evidence="2" id="KW-0407">Ion channel</keyword>
<dbReference type="SUPFAM" id="SSF81324">
    <property type="entry name" value="Voltage-gated potassium channels"/>
    <property type="match status" value="1"/>
</dbReference>
<proteinExistence type="predicted"/>
<feature type="domain" description="Cyclic nucleotide-binding" evidence="4">
    <location>
        <begin position="451"/>
        <end position="553"/>
    </location>
</feature>
<dbReference type="InterPro" id="IPR014710">
    <property type="entry name" value="RmlC-like_jellyroll"/>
</dbReference>
<dbReference type="SUPFAM" id="SSF51206">
    <property type="entry name" value="cAMP-binding domain-like"/>
    <property type="match status" value="1"/>
</dbReference>
<evidence type="ECO:0000256" key="1">
    <source>
        <dbReference type="ARBA" id="ARBA00023286"/>
    </source>
</evidence>
<keyword evidence="3" id="KW-1133">Transmembrane helix</keyword>
<keyword evidence="1" id="KW-0406">Ion transport</keyword>
<dbReference type="SMART" id="SM00100">
    <property type="entry name" value="cNMP"/>
    <property type="match status" value="1"/>
</dbReference>
<dbReference type="EMBL" id="MN740734">
    <property type="protein sequence ID" value="QHS81343.1"/>
    <property type="molecule type" value="Genomic_DNA"/>
</dbReference>
<dbReference type="AlphaFoldDB" id="A0A6C0APB6"/>
<dbReference type="Pfam" id="PF07885">
    <property type="entry name" value="Ion_trans_2"/>
    <property type="match status" value="1"/>
</dbReference>
<dbReference type="GO" id="GO:0016020">
    <property type="term" value="C:membrane"/>
    <property type="evidence" value="ECO:0007669"/>
    <property type="project" value="InterPro"/>
</dbReference>
<evidence type="ECO:0000256" key="2">
    <source>
        <dbReference type="ARBA" id="ARBA00023303"/>
    </source>
</evidence>
<dbReference type="GO" id="GO:0005221">
    <property type="term" value="F:intracellularly cyclic nucleotide-activated monoatomic cation channel activity"/>
    <property type="evidence" value="ECO:0007669"/>
    <property type="project" value="InterPro"/>
</dbReference>
<keyword evidence="1" id="KW-1071">Ligand-gated ion channel</keyword>
<protein>
    <recommendedName>
        <fullName evidence="4">Cyclic nucleotide-binding domain-containing protein</fullName>
    </recommendedName>
</protein>
<accession>A0A6C0APB6</accession>
<dbReference type="Pfam" id="PF00027">
    <property type="entry name" value="cNMP_binding"/>
    <property type="match status" value="1"/>
</dbReference>
<dbReference type="Gene3D" id="1.10.287.70">
    <property type="match status" value="1"/>
</dbReference>
<keyword evidence="3" id="KW-0472">Membrane</keyword>
<dbReference type="InterPro" id="IPR013099">
    <property type="entry name" value="K_chnl_dom"/>
</dbReference>
<feature type="transmembrane region" description="Helical" evidence="3">
    <location>
        <begin position="352"/>
        <end position="372"/>
    </location>
</feature>
<name>A0A6C0APB6_9ZZZZ</name>
<dbReference type="InterPro" id="IPR018490">
    <property type="entry name" value="cNMP-bd_dom_sf"/>
</dbReference>
<feature type="transmembrane region" description="Helical" evidence="3">
    <location>
        <begin position="167"/>
        <end position="188"/>
    </location>
</feature>
<evidence type="ECO:0000256" key="3">
    <source>
        <dbReference type="SAM" id="Phobius"/>
    </source>
</evidence>
<feature type="transmembrane region" description="Helical" evidence="3">
    <location>
        <begin position="321"/>
        <end position="340"/>
    </location>
</feature>
<dbReference type="PRINTS" id="PR01463">
    <property type="entry name" value="EAGCHANLFMLY"/>
</dbReference>
<dbReference type="InterPro" id="IPR003938">
    <property type="entry name" value="K_chnl_volt-dep_EAG/ELK/ERG"/>
</dbReference>
<dbReference type="GO" id="GO:0005249">
    <property type="term" value="F:voltage-gated potassium channel activity"/>
    <property type="evidence" value="ECO:0007669"/>
    <property type="project" value="InterPro"/>
</dbReference>
<feature type="transmembrane region" description="Helical" evidence="3">
    <location>
        <begin position="234"/>
        <end position="255"/>
    </location>
</feature>
<evidence type="ECO:0000259" key="4">
    <source>
        <dbReference type="PROSITE" id="PS50042"/>
    </source>
</evidence>
<dbReference type="GO" id="GO:0044877">
    <property type="term" value="F:protein-containing complex binding"/>
    <property type="evidence" value="ECO:0007669"/>
    <property type="project" value="TreeGrafter"/>
</dbReference>
<dbReference type="PANTHER" id="PTHR45638">
    <property type="entry name" value="CYCLIC NUCLEOTIDE-GATED CATION CHANNEL SUBUNIT A"/>
    <property type="match status" value="1"/>
</dbReference>
<keyword evidence="3" id="KW-0812">Transmembrane</keyword>
<dbReference type="InterPro" id="IPR000595">
    <property type="entry name" value="cNMP-bd_dom"/>
</dbReference>
<keyword evidence="1" id="KW-0813">Transport</keyword>
<dbReference type="PANTHER" id="PTHR45638:SF11">
    <property type="entry name" value="CYCLIC NUCLEOTIDE-GATED CATION CHANNEL SUBUNIT A"/>
    <property type="match status" value="1"/>
</dbReference>
<dbReference type="Gene3D" id="2.60.120.10">
    <property type="entry name" value="Jelly Rolls"/>
    <property type="match status" value="1"/>
</dbReference>
<dbReference type="CDD" id="cd00038">
    <property type="entry name" value="CAP_ED"/>
    <property type="match status" value="1"/>
</dbReference>
<dbReference type="PROSITE" id="PS50042">
    <property type="entry name" value="CNMP_BINDING_3"/>
    <property type="match status" value="1"/>
</dbReference>